<sequence length="456" mass="51420">MKKVVKPYRFQEYKTAEEFAAAMAADGLEFPVSNDLGVLFEPLIIGNKVIPNRLCSQPCEGFDGEPDGSPSDLDFRRYIRIAGGGVGLLWWESIAISEDGRCNPLQMVIRPSTMKKIRKMVEAANAEAEKNFGRRPYNVLQLTHSGRRSNNKNWEPTPLAVCANPYMDSHTSIDGSRGDIRIATDDKIEEIVRGFIDGAILAAQAGFDAVDIKICHEYILRELLSAFTRPGKYGGSFENRTRAIFEIIDGIQEQLGNSLDICVRLNAYDCVPYPYGWGMKKEDGVMEPDLTEPIALCRMLVERGVRIIDITTMMPRYKPFGRGLMAEHEEGPEAQINPYEGVYELMKATRTIKQTVPEAFFVSTGMTWLEQFGGHVTAGAIKDGWFDIGGFGRQFMAYPDFPVDLKREGIMHREKCCMLCDKCYDLIQKGHCQTGCVMRDQEIYLKLLREKVLNRA</sequence>
<evidence type="ECO:0000313" key="5">
    <source>
        <dbReference type="Proteomes" id="UP000280696"/>
    </source>
</evidence>
<dbReference type="InterPro" id="IPR051799">
    <property type="entry name" value="NADH_flavin_oxidoreductase"/>
</dbReference>
<protein>
    <submittedName>
        <fullName evidence="4">NADH:flavin oxidoreductase</fullName>
    </submittedName>
</protein>
<dbReference type="InterPro" id="IPR013785">
    <property type="entry name" value="Aldolase_TIM"/>
</dbReference>
<dbReference type="AlphaFoldDB" id="A0A3A9B4A8"/>
<dbReference type="OrthoDB" id="9772736at2"/>
<dbReference type="SUPFAM" id="SSF51395">
    <property type="entry name" value="FMN-linked oxidoreductases"/>
    <property type="match status" value="1"/>
</dbReference>
<organism evidence="4 5">
    <name type="scientific">Parablautia intestinalis</name>
    <dbReference type="NCBI Taxonomy" id="2320100"/>
    <lineage>
        <taxon>Bacteria</taxon>
        <taxon>Bacillati</taxon>
        <taxon>Bacillota</taxon>
        <taxon>Clostridia</taxon>
        <taxon>Lachnospirales</taxon>
        <taxon>Lachnospiraceae</taxon>
        <taxon>Parablautia</taxon>
    </lineage>
</organism>
<proteinExistence type="predicted"/>
<keyword evidence="1" id="KW-0285">Flavoprotein</keyword>
<reference evidence="4 5" key="1">
    <citation type="submission" date="2018-09" db="EMBL/GenBank/DDBJ databases">
        <title>Murine metabolic-syndrome-specific gut microbial biobank.</title>
        <authorList>
            <person name="Liu C."/>
        </authorList>
    </citation>
    <scope>NUCLEOTIDE SEQUENCE [LARGE SCALE GENOMIC DNA]</scope>
    <source>
        <strain evidence="4 5">0.1xD8-82</strain>
    </source>
</reference>
<accession>A0A3A9B4A8</accession>
<name>A0A3A9B4A8_9FIRM</name>
<dbReference type="PANTHER" id="PTHR43656">
    <property type="entry name" value="BINDING OXIDOREDUCTASE, PUTATIVE (AFU_ORTHOLOGUE AFUA_2G08260)-RELATED"/>
    <property type="match status" value="1"/>
</dbReference>
<dbReference type="Pfam" id="PF00724">
    <property type="entry name" value="Oxidored_FMN"/>
    <property type="match status" value="1"/>
</dbReference>
<evidence type="ECO:0000256" key="1">
    <source>
        <dbReference type="ARBA" id="ARBA00022630"/>
    </source>
</evidence>
<dbReference type="Proteomes" id="UP000280696">
    <property type="component" value="Unassembled WGS sequence"/>
</dbReference>
<dbReference type="PANTHER" id="PTHR43656:SF2">
    <property type="entry name" value="BINDING OXIDOREDUCTASE, PUTATIVE (AFU_ORTHOLOGUE AFUA_2G08260)-RELATED"/>
    <property type="match status" value="1"/>
</dbReference>
<gene>
    <name evidence="4" type="ORF">D7V94_02555</name>
</gene>
<dbReference type="GO" id="GO:0016491">
    <property type="term" value="F:oxidoreductase activity"/>
    <property type="evidence" value="ECO:0007669"/>
    <property type="project" value="UniProtKB-KW"/>
</dbReference>
<dbReference type="EMBL" id="RAYQ01000002">
    <property type="protein sequence ID" value="RKI93595.1"/>
    <property type="molecule type" value="Genomic_DNA"/>
</dbReference>
<feature type="domain" description="NADH:flavin oxidoreductase/NADH oxidase N-terminal" evidence="3">
    <location>
        <begin position="39"/>
        <end position="270"/>
    </location>
</feature>
<evidence type="ECO:0000259" key="3">
    <source>
        <dbReference type="Pfam" id="PF00724"/>
    </source>
</evidence>
<dbReference type="GO" id="GO:0010181">
    <property type="term" value="F:FMN binding"/>
    <property type="evidence" value="ECO:0007669"/>
    <property type="project" value="InterPro"/>
</dbReference>
<dbReference type="RefSeq" id="WP_120466483.1">
    <property type="nucleotide sequence ID" value="NZ_RAYQ01000002.1"/>
</dbReference>
<evidence type="ECO:0000313" key="4">
    <source>
        <dbReference type="EMBL" id="RKI93595.1"/>
    </source>
</evidence>
<comment type="caution">
    <text evidence="4">The sequence shown here is derived from an EMBL/GenBank/DDBJ whole genome shotgun (WGS) entry which is preliminary data.</text>
</comment>
<dbReference type="Gene3D" id="3.20.20.70">
    <property type="entry name" value="Aldolase class I"/>
    <property type="match status" value="1"/>
</dbReference>
<dbReference type="InterPro" id="IPR001155">
    <property type="entry name" value="OxRdtase_FMN_N"/>
</dbReference>
<evidence type="ECO:0000256" key="2">
    <source>
        <dbReference type="ARBA" id="ARBA00023002"/>
    </source>
</evidence>
<keyword evidence="5" id="KW-1185">Reference proteome</keyword>
<keyword evidence="2" id="KW-0560">Oxidoreductase</keyword>